<organism evidence="7 8">
    <name type="scientific">Bordetella petrii (strain ATCC BAA-461 / DSM 12804 / CCUG 43448 / CIP 107267 / Se-1111R)</name>
    <dbReference type="NCBI Taxonomy" id="340100"/>
    <lineage>
        <taxon>Bacteria</taxon>
        <taxon>Pseudomonadati</taxon>
        <taxon>Pseudomonadota</taxon>
        <taxon>Betaproteobacteria</taxon>
        <taxon>Burkholderiales</taxon>
        <taxon>Alcaligenaceae</taxon>
        <taxon>Bordetella</taxon>
    </lineage>
</organism>
<evidence type="ECO:0000313" key="7">
    <source>
        <dbReference type="EMBL" id="CAP40975.1"/>
    </source>
</evidence>
<evidence type="ECO:0000256" key="3">
    <source>
        <dbReference type="ARBA" id="ARBA00022801"/>
    </source>
</evidence>
<keyword evidence="7" id="KW-0808">Transferase</keyword>
<evidence type="ECO:0008006" key="9">
    <source>
        <dbReference type="Google" id="ProtNLM"/>
    </source>
</evidence>
<keyword evidence="7" id="KW-0328">Glycosyltransferase</keyword>
<gene>
    <name evidence="7" type="ordered locus">Bpet0643</name>
</gene>
<dbReference type="InterPro" id="IPR006879">
    <property type="entry name" value="YdjC-like"/>
</dbReference>
<dbReference type="Pfam" id="PF04794">
    <property type="entry name" value="YdjC"/>
    <property type="match status" value="1"/>
</dbReference>
<evidence type="ECO:0000313" key="8">
    <source>
        <dbReference type="Proteomes" id="UP000001225"/>
    </source>
</evidence>
<dbReference type="GO" id="GO:0005975">
    <property type="term" value="P:carbohydrate metabolic process"/>
    <property type="evidence" value="ECO:0007669"/>
    <property type="project" value="InterPro"/>
</dbReference>
<keyword evidence="4" id="KW-0460">Magnesium</keyword>
<dbReference type="PANTHER" id="PTHR31609">
    <property type="entry name" value="YDJC DEACETYLASE FAMILY MEMBER"/>
    <property type="match status" value="1"/>
</dbReference>
<keyword evidence="2" id="KW-0479">Metal-binding</keyword>
<accession>A9I4C3</accession>
<dbReference type="GO" id="GO:0016787">
    <property type="term" value="F:hydrolase activity"/>
    <property type="evidence" value="ECO:0007669"/>
    <property type="project" value="UniProtKB-KW"/>
</dbReference>
<dbReference type="EMBL" id="AM902716">
    <property type="protein sequence ID" value="CAP40975.1"/>
    <property type="molecule type" value="Genomic_DNA"/>
</dbReference>
<dbReference type="InterPro" id="IPR011330">
    <property type="entry name" value="Glyco_hydro/deAcase_b/a-brl"/>
</dbReference>
<dbReference type="Gene3D" id="3.20.20.370">
    <property type="entry name" value="Glycoside hydrolase/deacetylase"/>
    <property type="match status" value="1"/>
</dbReference>
<dbReference type="Proteomes" id="UP000001225">
    <property type="component" value="Chromosome"/>
</dbReference>
<dbReference type="eggNOG" id="COG3394">
    <property type="taxonomic scope" value="Bacteria"/>
</dbReference>
<protein>
    <recommendedName>
        <fullName evidence="9">ChbG/HpnK family deacetylase</fullName>
    </recommendedName>
</protein>
<dbReference type="AlphaFoldDB" id="A9I4C3"/>
<feature type="region of interest" description="Disordered" evidence="6">
    <location>
        <begin position="1"/>
        <end position="31"/>
    </location>
</feature>
<dbReference type="CDD" id="cd10807">
    <property type="entry name" value="YdjC_like_3"/>
    <property type="match status" value="1"/>
</dbReference>
<keyword evidence="3" id="KW-0378">Hydrolase</keyword>
<keyword evidence="5" id="KW-0119">Carbohydrate metabolism</keyword>
<proteinExistence type="predicted"/>
<comment type="cofactor">
    <cofactor evidence="1">
        <name>Mg(2+)</name>
        <dbReference type="ChEBI" id="CHEBI:18420"/>
    </cofactor>
</comment>
<keyword evidence="8" id="KW-1185">Reference proteome</keyword>
<dbReference type="STRING" id="94624.Bpet0643"/>
<sequence length="338" mass="36916">MTRERYDERNQPACRIGGQRGHAQQFDAGHGGQPVCGRGRAAHGDEPANLFEQGAHGESGMGQWWKRIVVCGDDFGMNAGIDAGMLRLAKLGRLSAISCLTQGPTFTAHAAGLQDADLDLGVHLNLTEALGHPGQADVAPLRALIARAYTGRLDEAWIDDQLTRQFDAFEDVLGRAPDYVDGHQHVHQLPGVLPRLLRLLEQRYGRQTPWLRYTAPGMQEGIPLRESAKARLIGALGAETVARVARRDGWRTNRRLLGVYSLQGGARRYADLLQRWLLNARDGDLLMCHPAVSGAGDTLAGQRAAEFEVLARADLGDWMRLNGVCVARPVAAQLSEML</sequence>
<reference evidence="7 8" key="1">
    <citation type="journal article" date="2008" name="BMC Genomics">
        <title>The missing link: Bordetella petrii is endowed with both the metabolic versatility of environmental bacteria and virulence traits of pathogenic Bordetellae.</title>
        <authorList>
            <person name="Gross R."/>
            <person name="Guzman C.A."/>
            <person name="Sebaihia M."/>
            <person name="Martins Dos Santos V.A."/>
            <person name="Pieper D.H."/>
            <person name="Koebnik R."/>
            <person name="Lechner M."/>
            <person name="Bartels D."/>
            <person name="Buhrmester J."/>
            <person name="Choudhuri J.V."/>
            <person name="Ebensen T."/>
            <person name="Gaigalat L."/>
            <person name="Herrmann S."/>
            <person name="Khachane A.N."/>
            <person name="Larisch C."/>
            <person name="Link S."/>
            <person name="Linke B."/>
            <person name="Meyer F."/>
            <person name="Mormann S."/>
            <person name="Nakunst D."/>
            <person name="Rueckert C."/>
            <person name="Schneiker-Bekel S."/>
            <person name="Schulze K."/>
            <person name="Vorhoelter F.J."/>
            <person name="Yevsa T."/>
            <person name="Engle J.T."/>
            <person name="Goldman W.E."/>
            <person name="Puehler A."/>
            <person name="Goebel U.B."/>
            <person name="Goesmann A."/>
            <person name="Bloecker H."/>
            <person name="Kaiser O."/>
            <person name="Martinez-Arias R."/>
        </authorList>
    </citation>
    <scope>NUCLEOTIDE SEQUENCE [LARGE SCALE GENOMIC DNA]</scope>
    <source>
        <strain evidence="8">ATCC BAA-461 / DSM 12804 / CCUG 43448 / CIP 107267 / Se-1111R</strain>
    </source>
</reference>
<dbReference type="KEGG" id="bpt:Bpet0643"/>
<dbReference type="GO" id="GO:0019213">
    <property type="term" value="F:deacetylase activity"/>
    <property type="evidence" value="ECO:0007669"/>
    <property type="project" value="TreeGrafter"/>
</dbReference>
<dbReference type="GO" id="GO:0046872">
    <property type="term" value="F:metal ion binding"/>
    <property type="evidence" value="ECO:0007669"/>
    <property type="project" value="UniProtKB-KW"/>
</dbReference>
<evidence type="ECO:0000256" key="1">
    <source>
        <dbReference type="ARBA" id="ARBA00001946"/>
    </source>
</evidence>
<dbReference type="GO" id="GO:0016757">
    <property type="term" value="F:glycosyltransferase activity"/>
    <property type="evidence" value="ECO:0007669"/>
    <property type="project" value="UniProtKB-KW"/>
</dbReference>
<dbReference type="SUPFAM" id="SSF88713">
    <property type="entry name" value="Glycoside hydrolase/deacetylase"/>
    <property type="match status" value="1"/>
</dbReference>
<evidence type="ECO:0000256" key="2">
    <source>
        <dbReference type="ARBA" id="ARBA00022723"/>
    </source>
</evidence>
<dbReference type="PANTHER" id="PTHR31609:SF1">
    <property type="entry name" value="CARBOHYDRATE DEACETYLASE"/>
    <property type="match status" value="1"/>
</dbReference>
<evidence type="ECO:0000256" key="4">
    <source>
        <dbReference type="ARBA" id="ARBA00022842"/>
    </source>
</evidence>
<name>A9I4C3_BORPD</name>
<feature type="compositionally biased region" description="Basic and acidic residues" evidence="6">
    <location>
        <begin position="1"/>
        <end position="10"/>
    </location>
</feature>
<evidence type="ECO:0000256" key="5">
    <source>
        <dbReference type="ARBA" id="ARBA00023277"/>
    </source>
</evidence>
<evidence type="ECO:0000256" key="6">
    <source>
        <dbReference type="SAM" id="MobiDB-lite"/>
    </source>
</evidence>